<keyword evidence="7" id="KW-0813">Transport</keyword>
<dbReference type="Proteomes" id="UP000295793">
    <property type="component" value="Unassembled WGS sequence"/>
</dbReference>
<comment type="function">
    <text evidence="7">Mechanosensitive channel that participates in the regulation of osmotic pressure changes within the cell, opening in response to stretch forces in the membrane lipid bilayer, without the need for other proteins. Contributes to normal resistance to hypoosmotic shock. Forms an ion channel of 1.0 nanosiemens conductance with a slight preference for anions.</text>
</comment>
<keyword evidence="6 7" id="KW-0472">Membrane</keyword>
<keyword evidence="5 7" id="KW-1133">Transmembrane helix</keyword>
<comment type="subcellular location">
    <subcellularLocation>
        <location evidence="7">Cell inner membrane</location>
        <topology evidence="7">Multi-pass membrane protein</topology>
    </subcellularLocation>
    <subcellularLocation>
        <location evidence="1">Cell membrane</location>
        <topology evidence="1">Multi-pass membrane protein</topology>
    </subcellularLocation>
</comment>
<evidence type="ECO:0000313" key="10">
    <source>
        <dbReference type="EMBL" id="TCS37196.1"/>
    </source>
</evidence>
<proteinExistence type="inferred from homology"/>
<dbReference type="PANTHER" id="PTHR30221">
    <property type="entry name" value="SMALL-CONDUCTANCE MECHANOSENSITIVE CHANNEL"/>
    <property type="match status" value="1"/>
</dbReference>
<dbReference type="InterPro" id="IPR011066">
    <property type="entry name" value="MscS_channel_C_sf"/>
</dbReference>
<evidence type="ECO:0000259" key="9">
    <source>
        <dbReference type="Pfam" id="PF21082"/>
    </source>
</evidence>
<dbReference type="Gene3D" id="1.10.287.1260">
    <property type="match status" value="1"/>
</dbReference>
<evidence type="ECO:0000256" key="6">
    <source>
        <dbReference type="ARBA" id="ARBA00023136"/>
    </source>
</evidence>
<feature type="domain" description="Mechanosensitive ion channel MscS C-terminal" evidence="9">
    <location>
        <begin position="179"/>
        <end position="261"/>
    </location>
</feature>
<dbReference type="GO" id="GO:0005886">
    <property type="term" value="C:plasma membrane"/>
    <property type="evidence" value="ECO:0007669"/>
    <property type="project" value="UniProtKB-SubCell"/>
</dbReference>
<comment type="similarity">
    <text evidence="2 7">Belongs to the MscS (TC 1.A.23) family.</text>
</comment>
<dbReference type="InterPro" id="IPR006686">
    <property type="entry name" value="MscS_channel_CS"/>
</dbReference>
<comment type="caution">
    <text evidence="7">Lacks conserved residue(s) required for the propagation of feature annotation.</text>
</comment>
<evidence type="ECO:0000256" key="3">
    <source>
        <dbReference type="ARBA" id="ARBA00022475"/>
    </source>
</evidence>
<dbReference type="GO" id="GO:0008381">
    <property type="term" value="F:mechanosensitive monoatomic ion channel activity"/>
    <property type="evidence" value="ECO:0007669"/>
    <property type="project" value="InterPro"/>
</dbReference>
<keyword evidence="7" id="KW-0406">Ion transport</keyword>
<dbReference type="Pfam" id="PF05552">
    <property type="entry name" value="MS_channel_1st_1"/>
    <property type="match status" value="1"/>
</dbReference>
<dbReference type="Pfam" id="PF00924">
    <property type="entry name" value="MS_channel_2nd"/>
    <property type="match status" value="1"/>
</dbReference>
<dbReference type="PANTHER" id="PTHR30221:SF1">
    <property type="entry name" value="SMALL-CONDUCTANCE MECHANOSENSITIVE CHANNEL"/>
    <property type="match status" value="1"/>
</dbReference>
<dbReference type="SUPFAM" id="SSF82861">
    <property type="entry name" value="Mechanosensitive channel protein MscS (YggB), transmembrane region"/>
    <property type="match status" value="1"/>
</dbReference>
<evidence type="ECO:0000256" key="1">
    <source>
        <dbReference type="ARBA" id="ARBA00004651"/>
    </source>
</evidence>
<keyword evidence="3" id="KW-1003">Cell membrane</keyword>
<feature type="transmembrane region" description="Helical" evidence="7">
    <location>
        <begin position="60"/>
        <end position="81"/>
    </location>
</feature>
<dbReference type="Gene3D" id="2.30.30.60">
    <property type="match status" value="1"/>
</dbReference>
<dbReference type="PROSITE" id="PS01246">
    <property type="entry name" value="UPF0003"/>
    <property type="match status" value="1"/>
</dbReference>
<dbReference type="InterPro" id="IPR006685">
    <property type="entry name" value="MscS_channel_2nd"/>
</dbReference>
<dbReference type="EMBL" id="SLZR01000020">
    <property type="protein sequence ID" value="TCS37196.1"/>
    <property type="molecule type" value="Genomic_DNA"/>
</dbReference>
<evidence type="ECO:0000313" key="11">
    <source>
        <dbReference type="Proteomes" id="UP000295793"/>
    </source>
</evidence>
<dbReference type="InterPro" id="IPR023408">
    <property type="entry name" value="MscS_beta-dom_sf"/>
</dbReference>
<comment type="caution">
    <text evidence="10">The sequence shown here is derived from an EMBL/GenBank/DDBJ whole genome shotgun (WGS) entry which is preliminary data.</text>
</comment>
<evidence type="ECO:0000259" key="8">
    <source>
        <dbReference type="Pfam" id="PF00924"/>
    </source>
</evidence>
<evidence type="ECO:0000256" key="5">
    <source>
        <dbReference type="ARBA" id="ARBA00022989"/>
    </source>
</evidence>
<evidence type="ECO:0000256" key="2">
    <source>
        <dbReference type="ARBA" id="ARBA00008017"/>
    </source>
</evidence>
<feature type="transmembrane region" description="Helical" evidence="7">
    <location>
        <begin position="20"/>
        <end position="40"/>
    </location>
</feature>
<evidence type="ECO:0000256" key="4">
    <source>
        <dbReference type="ARBA" id="ARBA00022692"/>
    </source>
</evidence>
<reference evidence="10 11" key="1">
    <citation type="submission" date="2019-03" db="EMBL/GenBank/DDBJ databases">
        <title>Genomic Encyclopedia of Archaeal and Bacterial Type Strains, Phase II (KMG-II): from individual species to whole genera.</title>
        <authorList>
            <person name="Goeker M."/>
        </authorList>
    </citation>
    <scope>NUCLEOTIDE SEQUENCE [LARGE SCALE GENOMIC DNA]</scope>
    <source>
        <strain evidence="10 11">DSM 15388</strain>
    </source>
</reference>
<comment type="subunit">
    <text evidence="7">Homoheptamer.</text>
</comment>
<dbReference type="SUPFAM" id="SSF50182">
    <property type="entry name" value="Sm-like ribonucleoproteins"/>
    <property type="match status" value="1"/>
</dbReference>
<dbReference type="InterPro" id="IPR010920">
    <property type="entry name" value="LSM_dom_sf"/>
</dbReference>
<dbReference type="AlphaFoldDB" id="A0A4R3HVE0"/>
<dbReference type="InterPro" id="IPR049278">
    <property type="entry name" value="MS_channel_C"/>
</dbReference>
<keyword evidence="11" id="KW-1185">Reference proteome</keyword>
<keyword evidence="7" id="KW-0407">Ion channel</keyword>
<protein>
    <recommendedName>
        <fullName evidence="7">Small-conductance mechanosensitive channel</fullName>
    </recommendedName>
</protein>
<dbReference type="RefSeq" id="WP_207902763.1">
    <property type="nucleotide sequence ID" value="NZ_SLZR01000020.1"/>
</dbReference>
<feature type="transmembrane region" description="Helical" evidence="7">
    <location>
        <begin position="87"/>
        <end position="106"/>
    </location>
</feature>
<gene>
    <name evidence="10" type="ORF">BCF53_12055</name>
</gene>
<organism evidence="10 11">
    <name type="scientific">Reinekea marinisedimentorum</name>
    <dbReference type="NCBI Taxonomy" id="230495"/>
    <lineage>
        <taxon>Bacteria</taxon>
        <taxon>Pseudomonadati</taxon>
        <taxon>Pseudomonadota</taxon>
        <taxon>Gammaproteobacteria</taxon>
        <taxon>Oceanospirillales</taxon>
        <taxon>Saccharospirillaceae</taxon>
        <taxon>Reinekea</taxon>
    </lineage>
</organism>
<feature type="domain" description="Mechanosensitive ion channel MscS" evidence="8">
    <location>
        <begin position="109"/>
        <end position="173"/>
    </location>
</feature>
<dbReference type="InterPro" id="IPR011014">
    <property type="entry name" value="MscS_channel_TM-2"/>
</dbReference>
<keyword evidence="4 7" id="KW-0812">Transmembrane</keyword>
<dbReference type="SUPFAM" id="SSF82689">
    <property type="entry name" value="Mechanosensitive channel protein MscS (YggB), C-terminal domain"/>
    <property type="match status" value="1"/>
</dbReference>
<keyword evidence="7" id="KW-0997">Cell inner membrane</keyword>
<dbReference type="InterPro" id="IPR008910">
    <property type="entry name" value="MSC_TM_helix"/>
</dbReference>
<dbReference type="Gene3D" id="3.30.70.100">
    <property type="match status" value="1"/>
</dbReference>
<dbReference type="Pfam" id="PF21082">
    <property type="entry name" value="MS_channel_3rd"/>
    <property type="match status" value="1"/>
</dbReference>
<accession>A0A4R3HVE0</accession>
<evidence type="ECO:0000256" key="7">
    <source>
        <dbReference type="RuleBase" id="RU369025"/>
    </source>
</evidence>
<dbReference type="InterPro" id="IPR045275">
    <property type="entry name" value="MscS_archaea/bacteria_type"/>
</dbReference>
<sequence length="272" mass="29794">MEIELEQAQKIYDMLTEFVVTYSFQILGAFIIIIIGYWLASKVGNLVERLMLGKKIDVTLSRFTGSIAKIVLLVMVLVISLSNLGISVTPFVAAIGALGIGAGLAVQGMLSNYAAGFTIIITRPFIVGDTISLLGVTGIVDSVHLGYVFLIDEDNVRIQIPNRHIVGEIIHNSAKNLLIELKIGVTYDSDPEQVTRVIKSAVQSVEGLAADASVQVGIDNFGDFSINFGVRFWAPTDRHFELKYAANRAVWDALREANIQIPFPQREVRMLG</sequence>
<name>A0A4R3HVE0_9GAMM</name>